<keyword evidence="7" id="KW-0472">Membrane</keyword>
<dbReference type="PRINTS" id="PR00793">
    <property type="entry name" value="PROAMNOPTASE"/>
</dbReference>
<evidence type="ECO:0000256" key="6">
    <source>
        <dbReference type="ARBA" id="ARBA00029605"/>
    </source>
</evidence>
<keyword evidence="7" id="KW-0812">Transmembrane</keyword>
<evidence type="ECO:0000256" key="5">
    <source>
        <dbReference type="ARBA" id="ARBA00022801"/>
    </source>
</evidence>
<proteinExistence type="predicted"/>
<protein>
    <recommendedName>
        <fullName evidence="3">Proline iminopeptidase</fullName>
        <ecNumber evidence="2">3.4.11.5</ecNumber>
    </recommendedName>
    <alternativeName>
        <fullName evidence="6">Prolyl aminopeptidase</fullName>
    </alternativeName>
</protein>
<name>A0ABS9BDZ5_9BACT</name>
<feature type="domain" description="Serine aminopeptidase S33" evidence="8">
    <location>
        <begin position="74"/>
        <end position="176"/>
    </location>
</feature>
<evidence type="ECO:0000256" key="1">
    <source>
        <dbReference type="ARBA" id="ARBA00001585"/>
    </source>
</evidence>
<keyword evidence="10" id="KW-1185">Reference proteome</keyword>
<dbReference type="RefSeq" id="WP_234863836.1">
    <property type="nucleotide sequence ID" value="NZ_JAKEVY010000001.1"/>
</dbReference>
<dbReference type="PANTHER" id="PTHR43722">
    <property type="entry name" value="PROLINE IMINOPEPTIDASE"/>
    <property type="match status" value="1"/>
</dbReference>
<gene>
    <name evidence="9" type="ORF">L0U88_01510</name>
</gene>
<dbReference type="Pfam" id="PF12146">
    <property type="entry name" value="Hydrolase_4"/>
    <property type="match status" value="1"/>
</dbReference>
<evidence type="ECO:0000256" key="2">
    <source>
        <dbReference type="ARBA" id="ARBA00012568"/>
    </source>
</evidence>
<evidence type="ECO:0000256" key="4">
    <source>
        <dbReference type="ARBA" id="ARBA00022490"/>
    </source>
</evidence>
<dbReference type="InterPro" id="IPR022742">
    <property type="entry name" value="Hydrolase_4"/>
</dbReference>
<dbReference type="EMBL" id="JAKEVY010000001">
    <property type="protein sequence ID" value="MCF1713302.1"/>
    <property type="molecule type" value="Genomic_DNA"/>
</dbReference>
<keyword evidence="5 9" id="KW-0378">Hydrolase</keyword>
<dbReference type="SUPFAM" id="SSF53474">
    <property type="entry name" value="alpha/beta-Hydrolases"/>
    <property type="match status" value="1"/>
</dbReference>
<evidence type="ECO:0000313" key="10">
    <source>
        <dbReference type="Proteomes" id="UP001200145"/>
    </source>
</evidence>
<feature type="transmembrane region" description="Helical" evidence="7">
    <location>
        <begin position="9"/>
        <end position="29"/>
    </location>
</feature>
<dbReference type="InterPro" id="IPR002410">
    <property type="entry name" value="Peptidase_S33"/>
</dbReference>
<evidence type="ECO:0000256" key="3">
    <source>
        <dbReference type="ARBA" id="ARBA00021843"/>
    </source>
</evidence>
<reference evidence="9 10" key="1">
    <citation type="submission" date="2022-01" db="EMBL/GenBank/DDBJ databases">
        <title>Flavihumibacter sp. nov., isolated from sediment of a river.</title>
        <authorList>
            <person name="Liu H."/>
        </authorList>
    </citation>
    <scope>NUCLEOTIDE SEQUENCE [LARGE SCALE GENOMIC DNA]</scope>
    <source>
        <strain evidence="9 10">RY-1</strain>
    </source>
</reference>
<dbReference type="PANTHER" id="PTHR43722:SF1">
    <property type="entry name" value="PROLINE IMINOPEPTIDASE"/>
    <property type="match status" value="1"/>
</dbReference>
<evidence type="ECO:0000313" key="9">
    <source>
        <dbReference type="EMBL" id="MCF1713302.1"/>
    </source>
</evidence>
<accession>A0ABS9BDZ5</accession>
<sequence length="370" mass="42167">MIRKTLKVVLYLVLSILILILCLVTAWWINSPGEADPIIDKSAKIISGSISTIDTLQIGGLKQYIIIRGVDSTKPVMLFVHGGPGGPEIGMMKETNRLIENDFVMVYWEQRGAGKSYSPDVLPESMNLDQFILDAGELSQYLTKRFKKDKIYIMGHSWGSLLGILTANKYPELFHAYFGVGQIGDQYEGELVSFEWVKKQAQLQNDIAGINDLANLNFPKHSDNYADLDEFNAAWDGYIGIERNYVMKFGGGAMREVRGILPLVKMIFLTHEYTIEEKLNYLKGSDFSAKYLWKEVIDTNLFNEIDSIQVPVYILQGLYDYQTPYPVAKDFFDQLKAPEKKFFAFEKSAHSPNFEEVEKFNSIVRELARE</sequence>
<dbReference type="InterPro" id="IPR029058">
    <property type="entry name" value="AB_hydrolase_fold"/>
</dbReference>
<organism evidence="9 10">
    <name type="scientific">Flavihumibacter fluminis</name>
    <dbReference type="NCBI Taxonomy" id="2909236"/>
    <lineage>
        <taxon>Bacteria</taxon>
        <taxon>Pseudomonadati</taxon>
        <taxon>Bacteroidota</taxon>
        <taxon>Chitinophagia</taxon>
        <taxon>Chitinophagales</taxon>
        <taxon>Chitinophagaceae</taxon>
        <taxon>Flavihumibacter</taxon>
    </lineage>
</organism>
<dbReference type="Gene3D" id="3.40.50.1820">
    <property type="entry name" value="alpha/beta hydrolase"/>
    <property type="match status" value="1"/>
</dbReference>
<evidence type="ECO:0000256" key="7">
    <source>
        <dbReference type="SAM" id="Phobius"/>
    </source>
</evidence>
<dbReference type="GO" id="GO:0016787">
    <property type="term" value="F:hydrolase activity"/>
    <property type="evidence" value="ECO:0007669"/>
    <property type="project" value="UniProtKB-KW"/>
</dbReference>
<dbReference type="Proteomes" id="UP001200145">
    <property type="component" value="Unassembled WGS sequence"/>
</dbReference>
<evidence type="ECO:0000259" key="8">
    <source>
        <dbReference type="Pfam" id="PF12146"/>
    </source>
</evidence>
<dbReference type="InterPro" id="IPR005944">
    <property type="entry name" value="Pro_iminopeptidase"/>
</dbReference>
<keyword evidence="7" id="KW-1133">Transmembrane helix</keyword>
<dbReference type="EC" id="3.4.11.5" evidence="2"/>
<comment type="caution">
    <text evidence="9">The sequence shown here is derived from an EMBL/GenBank/DDBJ whole genome shotgun (WGS) entry which is preliminary data.</text>
</comment>
<keyword evidence="4" id="KW-0963">Cytoplasm</keyword>
<comment type="catalytic activity">
    <reaction evidence="1">
        <text>Release of N-terminal proline from a peptide.</text>
        <dbReference type="EC" id="3.4.11.5"/>
    </reaction>
</comment>